<dbReference type="EMBL" id="JPOX01000041">
    <property type="protein sequence ID" value="KFX42728.1"/>
    <property type="molecule type" value="Genomic_DNA"/>
</dbReference>
<proteinExistence type="predicted"/>
<evidence type="ECO:0000259" key="1">
    <source>
        <dbReference type="Pfam" id="PF01814"/>
    </source>
</evidence>
<dbReference type="eggNOG" id="ENOG502S054">
    <property type="taxonomic scope" value="Eukaryota"/>
</dbReference>
<protein>
    <submittedName>
        <fullName evidence="2">Putative hemerythrin-like protein</fullName>
    </submittedName>
</protein>
<dbReference type="AlphaFoldDB" id="A0A093XBY5"/>
<dbReference type="PANTHER" id="PTHR35585:SF1">
    <property type="entry name" value="HHE DOMAIN PROTEIN (AFU_ORTHOLOGUE AFUA_4G00730)"/>
    <property type="match status" value="1"/>
</dbReference>
<sequence length="202" mass="23009">MASAASGSSATRTPSISDTIKHDHVALRNGYNKILGTTDLDERRRWQNQFTWDLARHAVGEELVVYPALEKVVADGKRIADRDREDHHIVKKYLYKFQALNPTDTEFEPTLRNLWGDLSAHIRKEEEEDLIQLEDGLTQQDSANLTSSFERTKMFVPTRSHPMAPDKPPFETVAGLMAAPMDKLADIFRRFPEEASYVDPLL</sequence>
<reference evidence="2" key="2">
    <citation type="journal article" date="2014" name="PLoS Genet.">
        <title>Signature gene expression reveals novel clues to the molecular mechanisms of dimorphic transition in Penicillium marneffei.</title>
        <authorList>
            <person name="Yang E."/>
            <person name="Wang G."/>
            <person name="Cai J."/>
            <person name="Woo P.C."/>
            <person name="Lau S.K."/>
            <person name="Yuen K.-Y."/>
            <person name="Chow W.-N."/>
            <person name="Lin X."/>
        </authorList>
    </citation>
    <scope>NUCLEOTIDE SEQUENCE</scope>
    <source>
        <strain evidence="2">PM1</strain>
    </source>
</reference>
<comment type="caution">
    <text evidence="2">The sequence shown here is derived from an EMBL/GenBank/DDBJ whole genome shotgun (WGS) entry which is preliminary data.</text>
</comment>
<dbReference type="PANTHER" id="PTHR35585">
    <property type="entry name" value="HHE DOMAIN PROTEIN (AFU_ORTHOLOGUE AFUA_4G00730)"/>
    <property type="match status" value="1"/>
</dbReference>
<dbReference type="Pfam" id="PF01814">
    <property type="entry name" value="Hemerythrin"/>
    <property type="match status" value="1"/>
</dbReference>
<reference key="1">
    <citation type="journal article" date="2014" name="PLoS Genet.">
        <title>Signature Gene Expression Reveals Novel Clues to the Molecular Mechanisms of Dimorphic Transition in Penicillium marneffei.</title>
        <authorList>
            <person name="Yang E."/>
            <person name="Wang G."/>
            <person name="Cai J."/>
            <person name="Woo P.C."/>
            <person name="Lau S.K."/>
            <person name="Yuen K.-Y."/>
            <person name="Chow W.-N."/>
            <person name="Lin X."/>
        </authorList>
    </citation>
    <scope>NUCLEOTIDE SEQUENCE [LARGE SCALE GENOMIC DNA]</scope>
    <source>
        <strain>PM1</strain>
    </source>
</reference>
<feature type="domain" description="Hemerythrin-like" evidence="1">
    <location>
        <begin position="16"/>
        <end position="128"/>
    </location>
</feature>
<accession>A0A093XBY5</accession>
<dbReference type="InterPro" id="IPR012312">
    <property type="entry name" value="Hemerythrin-like"/>
</dbReference>
<organism evidence="2">
    <name type="scientific">Talaromyces marneffei PM1</name>
    <dbReference type="NCBI Taxonomy" id="1077442"/>
    <lineage>
        <taxon>Eukaryota</taxon>
        <taxon>Fungi</taxon>
        <taxon>Dikarya</taxon>
        <taxon>Ascomycota</taxon>
        <taxon>Pezizomycotina</taxon>
        <taxon>Eurotiomycetes</taxon>
        <taxon>Eurotiomycetidae</taxon>
        <taxon>Eurotiales</taxon>
        <taxon>Trichocomaceae</taxon>
        <taxon>Talaromyces</taxon>
        <taxon>Talaromyces sect. Talaromyces</taxon>
    </lineage>
</organism>
<dbReference type="Gene3D" id="1.20.120.520">
    <property type="entry name" value="nmb1532 protein domain like"/>
    <property type="match status" value="1"/>
</dbReference>
<name>A0A093XBY5_TALMA</name>
<dbReference type="HOGENOM" id="CLU_079417_0_0_1"/>
<gene>
    <name evidence="2" type="ORF">GQ26_0410390</name>
</gene>
<evidence type="ECO:0000313" key="2">
    <source>
        <dbReference type="EMBL" id="KFX42728.1"/>
    </source>
</evidence>